<dbReference type="InterPro" id="IPR050272">
    <property type="entry name" value="Isochorismatase-like_hydrls"/>
</dbReference>
<reference evidence="4 5" key="1">
    <citation type="journal article" date="2009" name="Stand. Genomic Sci.">
        <title>Complete genome sequence of Desulfotomaculum acetoxidans type strain (5575).</title>
        <authorList>
            <person name="Spring S."/>
            <person name="Lapidus A."/>
            <person name="Schroder M."/>
            <person name="Gleim D."/>
            <person name="Sims D."/>
            <person name="Meincke L."/>
            <person name="Glavina Del Rio T."/>
            <person name="Tice H."/>
            <person name="Copeland A."/>
            <person name="Cheng J.F."/>
            <person name="Lucas S."/>
            <person name="Chen F."/>
            <person name="Nolan M."/>
            <person name="Bruce D."/>
            <person name="Goodwin L."/>
            <person name="Pitluck S."/>
            <person name="Ivanova N."/>
            <person name="Mavromatis K."/>
            <person name="Mikhailova N."/>
            <person name="Pati A."/>
            <person name="Chen A."/>
            <person name="Palaniappan K."/>
            <person name="Land M."/>
            <person name="Hauser L."/>
            <person name="Chang Y.J."/>
            <person name="Jeffries C.D."/>
            <person name="Chain P."/>
            <person name="Saunders E."/>
            <person name="Brettin T."/>
            <person name="Detter J.C."/>
            <person name="Goker M."/>
            <person name="Bristow J."/>
            <person name="Eisen J.A."/>
            <person name="Markowitz V."/>
            <person name="Hugenholtz P."/>
            <person name="Kyrpides N.C."/>
            <person name="Klenk H.P."/>
            <person name="Han C."/>
        </authorList>
    </citation>
    <scope>NUCLEOTIDE SEQUENCE [LARGE SCALE GENOMIC DNA]</scope>
    <source>
        <strain evidence="5">ATCC 49208 / DSM 771 / VKM B-1644</strain>
    </source>
</reference>
<feature type="domain" description="Isochorismatase-like" evidence="3">
    <location>
        <begin position="7"/>
        <end position="170"/>
    </location>
</feature>
<accession>C8W1X5</accession>
<dbReference type="PANTHER" id="PTHR43540">
    <property type="entry name" value="PEROXYUREIDOACRYLATE/UREIDOACRYLATE AMIDOHYDROLASE-RELATED"/>
    <property type="match status" value="1"/>
</dbReference>
<dbReference type="HOGENOM" id="CLU_068979_8_4_9"/>
<dbReference type="SUPFAM" id="SSF52499">
    <property type="entry name" value="Isochorismatase-like hydrolases"/>
    <property type="match status" value="1"/>
</dbReference>
<dbReference type="Proteomes" id="UP000002217">
    <property type="component" value="Chromosome"/>
</dbReference>
<keyword evidence="2 4" id="KW-0378">Hydrolase</keyword>
<evidence type="ECO:0000259" key="3">
    <source>
        <dbReference type="Pfam" id="PF00857"/>
    </source>
</evidence>
<dbReference type="eggNOG" id="COG1335">
    <property type="taxonomic scope" value="Bacteria"/>
</dbReference>
<evidence type="ECO:0000313" key="5">
    <source>
        <dbReference type="Proteomes" id="UP000002217"/>
    </source>
</evidence>
<dbReference type="InterPro" id="IPR000868">
    <property type="entry name" value="Isochorismatase-like_dom"/>
</dbReference>
<proteinExistence type="inferred from homology"/>
<dbReference type="PANTHER" id="PTHR43540:SF10">
    <property type="entry name" value="ISOCHORISMATASE"/>
    <property type="match status" value="1"/>
</dbReference>
<evidence type="ECO:0000256" key="1">
    <source>
        <dbReference type="ARBA" id="ARBA00006336"/>
    </source>
</evidence>
<dbReference type="KEGG" id="dae:Dtox_2831"/>
<dbReference type="STRING" id="485916.Dtox_2831"/>
<dbReference type="Pfam" id="PF00857">
    <property type="entry name" value="Isochorismatase"/>
    <property type="match status" value="1"/>
</dbReference>
<dbReference type="GO" id="GO:0016787">
    <property type="term" value="F:hydrolase activity"/>
    <property type="evidence" value="ECO:0007669"/>
    <property type="project" value="UniProtKB-KW"/>
</dbReference>
<evidence type="ECO:0000313" key="4">
    <source>
        <dbReference type="EMBL" id="ACV63596.1"/>
    </source>
</evidence>
<sequence>MHNNKKLLLVVDMLKDFLDPDGKLYCGDKSRDIIPYVQNLVKNFIDEDNDVLFICDSHNENDLEFEMFPPHCISNTDGALVIDELSDYVAADNIIRKTRFSAFYNTNLDKLLEQANYEQVHIVGVCTNICVMYTAEELCNRDINTYVHKKGVQSFDSEAHKFALQQMKYVLGAKVI</sequence>
<keyword evidence="5" id="KW-1185">Reference proteome</keyword>
<dbReference type="Gene3D" id="3.40.50.850">
    <property type="entry name" value="Isochorismatase-like"/>
    <property type="match status" value="1"/>
</dbReference>
<dbReference type="RefSeq" id="WP_015758289.1">
    <property type="nucleotide sequence ID" value="NC_013216.1"/>
</dbReference>
<dbReference type="AlphaFoldDB" id="C8W1X5"/>
<dbReference type="OrthoDB" id="9796485at2"/>
<evidence type="ECO:0000256" key="2">
    <source>
        <dbReference type="ARBA" id="ARBA00022801"/>
    </source>
</evidence>
<dbReference type="InterPro" id="IPR036380">
    <property type="entry name" value="Isochorismatase-like_sf"/>
</dbReference>
<name>C8W1X5_DESAS</name>
<dbReference type="CDD" id="cd00431">
    <property type="entry name" value="cysteine_hydrolases"/>
    <property type="match status" value="1"/>
</dbReference>
<gene>
    <name evidence="4" type="ordered locus">Dtox_2831</name>
</gene>
<dbReference type="EMBL" id="CP001720">
    <property type="protein sequence ID" value="ACV63596.1"/>
    <property type="molecule type" value="Genomic_DNA"/>
</dbReference>
<protein>
    <submittedName>
        <fullName evidence="4">Isochorismatase hydrolase</fullName>
    </submittedName>
</protein>
<comment type="similarity">
    <text evidence="1">Belongs to the isochorismatase family.</text>
</comment>
<organism evidence="4 5">
    <name type="scientific">Desulfofarcimen acetoxidans (strain ATCC 49208 / DSM 771 / KCTC 5769 / VKM B-1644 / 5575)</name>
    <name type="common">Desulfotomaculum acetoxidans</name>
    <dbReference type="NCBI Taxonomy" id="485916"/>
    <lineage>
        <taxon>Bacteria</taxon>
        <taxon>Bacillati</taxon>
        <taxon>Bacillota</taxon>
        <taxon>Clostridia</taxon>
        <taxon>Eubacteriales</taxon>
        <taxon>Peptococcaceae</taxon>
        <taxon>Desulfofarcimen</taxon>
    </lineage>
</organism>